<accession>A0A644TAF9</accession>
<dbReference type="AlphaFoldDB" id="A0A644TAF9"/>
<name>A0A644TAF9_9ZZZZ</name>
<feature type="region of interest" description="Disordered" evidence="1">
    <location>
        <begin position="1"/>
        <end position="40"/>
    </location>
</feature>
<feature type="compositionally biased region" description="Low complexity" evidence="1">
    <location>
        <begin position="16"/>
        <end position="31"/>
    </location>
</feature>
<reference evidence="2" key="1">
    <citation type="submission" date="2019-08" db="EMBL/GenBank/DDBJ databases">
        <authorList>
            <person name="Kucharzyk K."/>
            <person name="Murdoch R.W."/>
            <person name="Higgins S."/>
            <person name="Loffler F."/>
        </authorList>
    </citation>
    <scope>NUCLEOTIDE SEQUENCE</scope>
</reference>
<comment type="caution">
    <text evidence="2">The sequence shown here is derived from an EMBL/GenBank/DDBJ whole genome shotgun (WGS) entry which is preliminary data.</text>
</comment>
<sequence>MGFKDLPGGKNDKKSSSSSSIEFSKEIAPNSKNKESSKSK</sequence>
<gene>
    <name evidence="2" type="ORF">SDC9_09095</name>
</gene>
<organism evidence="2">
    <name type="scientific">bioreactor metagenome</name>
    <dbReference type="NCBI Taxonomy" id="1076179"/>
    <lineage>
        <taxon>unclassified sequences</taxon>
        <taxon>metagenomes</taxon>
        <taxon>ecological metagenomes</taxon>
    </lineage>
</organism>
<protein>
    <submittedName>
        <fullName evidence="2">Uncharacterized protein</fullName>
    </submittedName>
</protein>
<proteinExistence type="predicted"/>
<evidence type="ECO:0000256" key="1">
    <source>
        <dbReference type="SAM" id="MobiDB-lite"/>
    </source>
</evidence>
<evidence type="ECO:0000313" key="2">
    <source>
        <dbReference type="EMBL" id="MPL63467.1"/>
    </source>
</evidence>
<dbReference type="EMBL" id="VSSQ01000021">
    <property type="protein sequence ID" value="MPL63467.1"/>
    <property type="molecule type" value="Genomic_DNA"/>
</dbReference>